<gene>
    <name evidence="5" type="ORF">NFI88_08550</name>
</gene>
<dbReference type="InterPro" id="IPR036737">
    <property type="entry name" value="OmpA-like_sf"/>
</dbReference>
<dbReference type="EMBL" id="JAMZEJ010000004">
    <property type="protein sequence ID" value="MCQ8240882.1"/>
    <property type="molecule type" value="Genomic_DNA"/>
</dbReference>
<evidence type="ECO:0000313" key="5">
    <source>
        <dbReference type="EMBL" id="MCQ8240882.1"/>
    </source>
</evidence>
<feature type="compositionally biased region" description="Pro residues" evidence="2">
    <location>
        <begin position="119"/>
        <end position="128"/>
    </location>
</feature>
<feature type="compositionally biased region" description="Pro residues" evidence="2">
    <location>
        <begin position="266"/>
        <end position="277"/>
    </location>
</feature>
<evidence type="ECO:0000256" key="3">
    <source>
        <dbReference type="SAM" id="SignalP"/>
    </source>
</evidence>
<name>A0ABT1VY62_9PROT</name>
<evidence type="ECO:0000256" key="1">
    <source>
        <dbReference type="PROSITE-ProRule" id="PRU00473"/>
    </source>
</evidence>
<evidence type="ECO:0000259" key="4">
    <source>
        <dbReference type="PROSITE" id="PS51123"/>
    </source>
</evidence>
<protein>
    <submittedName>
        <fullName evidence="5">OmpA family protein</fullName>
    </submittedName>
</protein>
<dbReference type="InterPro" id="IPR006665">
    <property type="entry name" value="OmpA-like"/>
</dbReference>
<dbReference type="PROSITE" id="PS51123">
    <property type="entry name" value="OMPA_2"/>
    <property type="match status" value="1"/>
</dbReference>
<evidence type="ECO:0000313" key="6">
    <source>
        <dbReference type="Proteomes" id="UP001524547"/>
    </source>
</evidence>
<evidence type="ECO:0000256" key="2">
    <source>
        <dbReference type="SAM" id="MobiDB-lite"/>
    </source>
</evidence>
<feature type="chain" id="PRO_5046781218" evidence="3">
    <location>
        <begin position="39"/>
        <end position="277"/>
    </location>
</feature>
<feature type="compositionally biased region" description="Low complexity" evidence="2">
    <location>
        <begin position="75"/>
        <end position="91"/>
    </location>
</feature>
<proteinExistence type="predicted"/>
<feature type="region of interest" description="Disordered" evidence="2">
    <location>
        <begin position="244"/>
        <end position="277"/>
    </location>
</feature>
<reference evidence="5 6" key="1">
    <citation type="submission" date="2022-06" db="EMBL/GenBank/DDBJ databases">
        <title>Rhizosaccharibacter gen. nov. sp. nov. KSS12, endophytic bacteria isolated from sugarcane.</title>
        <authorList>
            <person name="Pitiwittayakul N."/>
        </authorList>
    </citation>
    <scope>NUCLEOTIDE SEQUENCE [LARGE SCALE GENOMIC DNA]</scope>
    <source>
        <strain evidence="5 6">KSS12</strain>
    </source>
</reference>
<dbReference type="RefSeq" id="WP_422919609.1">
    <property type="nucleotide sequence ID" value="NZ_JAMZEJ010000004.1"/>
</dbReference>
<organism evidence="5 6">
    <name type="scientific">Rhizosaccharibacter radicis</name>
    <dbReference type="NCBI Taxonomy" id="2782605"/>
    <lineage>
        <taxon>Bacteria</taxon>
        <taxon>Pseudomonadati</taxon>
        <taxon>Pseudomonadota</taxon>
        <taxon>Alphaproteobacteria</taxon>
        <taxon>Acetobacterales</taxon>
        <taxon>Acetobacteraceae</taxon>
        <taxon>Rhizosaccharibacter</taxon>
    </lineage>
</organism>
<keyword evidence="3" id="KW-0732">Signal</keyword>
<feature type="signal peptide" evidence="3">
    <location>
        <begin position="1"/>
        <end position="38"/>
    </location>
</feature>
<feature type="region of interest" description="Disordered" evidence="2">
    <location>
        <begin position="50"/>
        <end position="154"/>
    </location>
</feature>
<comment type="caution">
    <text evidence="5">The sequence shown here is derived from an EMBL/GenBank/DDBJ whole genome shotgun (WGS) entry which is preliminary data.</text>
</comment>
<keyword evidence="6" id="KW-1185">Reference proteome</keyword>
<feature type="compositionally biased region" description="Low complexity" evidence="2">
    <location>
        <begin position="249"/>
        <end position="265"/>
    </location>
</feature>
<sequence length="277" mass="27232">MPSLSRHRARSAAASGTTFRIPAVAAAMLLATMLPAAAQITTNQGALDSLGGGKAPAKGATHHALAKRKTPNKGAHPAAARKPAGHAAAPARPAPSPTIPAAPPPPPVLGPAPVQVPTHAPPPPPPVPVVQSATGSVESLPTGTRIGFGSGSADLNPATMKALGDFADSLKADPTKRAEIEAYGSGAPDDPSTPRRVALSRGLNARAVLINAGIPSTRIYVRAIGLPHDGGSADRVDLRLVGAEKEGVAPTQGAATTAAAPAAGASPPPTPAPGGGQ</sequence>
<feature type="compositionally biased region" description="Pro residues" evidence="2">
    <location>
        <begin position="92"/>
        <end position="110"/>
    </location>
</feature>
<accession>A0ABT1VY62</accession>
<feature type="compositionally biased region" description="Polar residues" evidence="2">
    <location>
        <begin position="132"/>
        <end position="142"/>
    </location>
</feature>
<feature type="compositionally biased region" description="Basic residues" evidence="2">
    <location>
        <begin position="60"/>
        <end position="71"/>
    </location>
</feature>
<dbReference type="SUPFAM" id="SSF103088">
    <property type="entry name" value="OmpA-like"/>
    <property type="match status" value="1"/>
</dbReference>
<dbReference type="Proteomes" id="UP001524547">
    <property type="component" value="Unassembled WGS sequence"/>
</dbReference>
<dbReference type="Pfam" id="PF00691">
    <property type="entry name" value="OmpA"/>
    <property type="match status" value="1"/>
</dbReference>
<feature type="domain" description="OmpA-like" evidence="4">
    <location>
        <begin position="135"/>
        <end position="244"/>
    </location>
</feature>
<keyword evidence="1" id="KW-0472">Membrane</keyword>
<dbReference type="Gene3D" id="3.30.1330.60">
    <property type="entry name" value="OmpA-like domain"/>
    <property type="match status" value="1"/>
</dbReference>